<name>A0ACC6RFV8_9BURK</name>
<dbReference type="Proteomes" id="UP001392318">
    <property type="component" value="Unassembled WGS sequence"/>
</dbReference>
<sequence>MTQSKDNEYWARFWSEYKTDVAEKDEQSQVLRVRNKQPIDEESWAITVETVADQLELDASDTVLDLCCGNGLFTAAFSNRVARIEAVDISATLIERLDERSLSNVRAQATDIRNASFDASSLSKVLWYAGIQYIDEADIVAMVRKIRHWMKPGGILMIGDIPERSKIWSYFNTPTRQEAYFSGLEKRQPIIGTWLDRDWSENLCMAMGFSDAKAVAQDQRLIYSDFRFDLIARA</sequence>
<keyword evidence="1" id="KW-0808">Transferase</keyword>
<evidence type="ECO:0000313" key="1">
    <source>
        <dbReference type="EMBL" id="MEM5400570.1"/>
    </source>
</evidence>
<accession>A0ACC6RFV8</accession>
<dbReference type="EC" id="2.1.-.-" evidence="1"/>
<reference evidence="1" key="1">
    <citation type="submission" date="2024-01" db="EMBL/GenBank/DDBJ databases">
        <title>The diversity of rhizobia nodulating Mimosa spp. in eleven states of Brazil covering several biomes is determined by host plant, location, and edaphic factors.</title>
        <authorList>
            <person name="Rouws L."/>
            <person name="Barauna A."/>
            <person name="Beukes C."/>
            <person name="De Faria S.M."/>
            <person name="Gross E."/>
            <person name="Dos Reis Junior F.B."/>
            <person name="Simon M."/>
            <person name="Maluk M."/>
            <person name="Odee D.W."/>
            <person name="Kenicer G."/>
            <person name="Young J.P.W."/>
            <person name="Reis V.M."/>
            <person name="Zilli J."/>
            <person name="James E.K."/>
        </authorList>
    </citation>
    <scope>NUCLEOTIDE SEQUENCE</scope>
    <source>
        <strain evidence="1">JPY452</strain>
    </source>
</reference>
<dbReference type="EMBL" id="JAYMRU010000006">
    <property type="protein sequence ID" value="MEM5400570.1"/>
    <property type="molecule type" value="Genomic_DNA"/>
</dbReference>
<protein>
    <submittedName>
        <fullName evidence="1">Class I SAM-dependent methyltransferase</fullName>
        <ecNumber evidence="1">2.1.-.-</ecNumber>
    </submittedName>
</protein>
<proteinExistence type="predicted"/>
<comment type="caution">
    <text evidence="1">The sequence shown here is derived from an EMBL/GenBank/DDBJ whole genome shotgun (WGS) entry which is preliminary data.</text>
</comment>
<evidence type="ECO:0000313" key="2">
    <source>
        <dbReference type="Proteomes" id="UP001392318"/>
    </source>
</evidence>
<organism evidence="1 2">
    <name type="scientific">Paraburkholderia unamae</name>
    <dbReference type="NCBI Taxonomy" id="219649"/>
    <lineage>
        <taxon>Bacteria</taxon>
        <taxon>Pseudomonadati</taxon>
        <taxon>Pseudomonadota</taxon>
        <taxon>Betaproteobacteria</taxon>
        <taxon>Burkholderiales</taxon>
        <taxon>Burkholderiaceae</taxon>
        <taxon>Paraburkholderia</taxon>
    </lineage>
</organism>
<keyword evidence="1" id="KW-0489">Methyltransferase</keyword>
<keyword evidence="2" id="KW-1185">Reference proteome</keyword>
<gene>
    <name evidence="1" type="ORF">VSR83_10800</name>
</gene>